<feature type="domain" description="RING-type" evidence="6">
    <location>
        <begin position="273"/>
        <end position="315"/>
    </location>
</feature>
<keyword evidence="2 4" id="KW-0863">Zinc-finger</keyword>
<evidence type="ECO:0000259" key="6">
    <source>
        <dbReference type="PROSITE" id="PS50089"/>
    </source>
</evidence>
<dbReference type="KEGG" id="phet:94293909"/>
<dbReference type="Proteomes" id="UP000674318">
    <property type="component" value="Unassembled WGS sequence"/>
</dbReference>
<dbReference type="Gene3D" id="3.30.60.90">
    <property type="match status" value="1"/>
</dbReference>
<evidence type="ECO:0000313" key="8">
    <source>
        <dbReference type="EMBL" id="KAG5510832.1"/>
    </source>
</evidence>
<dbReference type="SMART" id="SM00184">
    <property type="entry name" value="RING"/>
    <property type="match status" value="2"/>
</dbReference>
<evidence type="ECO:0000256" key="2">
    <source>
        <dbReference type="ARBA" id="ARBA00022771"/>
    </source>
</evidence>
<dbReference type="InterPro" id="IPR043145">
    <property type="entry name" value="Znf_ZZ_sf"/>
</dbReference>
<dbReference type="GO" id="GO:0008270">
    <property type="term" value="F:zinc ion binding"/>
    <property type="evidence" value="ECO:0007669"/>
    <property type="project" value="UniProtKB-KW"/>
</dbReference>
<dbReference type="SUPFAM" id="SSF57850">
    <property type="entry name" value="RING/U-box"/>
    <property type="match status" value="1"/>
</dbReference>
<dbReference type="PANTHER" id="PTHR21540:SF3">
    <property type="entry name" value="E3 UBIQUITIN-PROTEIN LIGASE ZSWIM2"/>
    <property type="match status" value="1"/>
</dbReference>
<dbReference type="Pfam" id="PF13639">
    <property type="entry name" value="zf-RING_2"/>
    <property type="match status" value="1"/>
</dbReference>
<feature type="compositionally biased region" description="Polar residues" evidence="5">
    <location>
        <begin position="337"/>
        <end position="348"/>
    </location>
</feature>
<organism evidence="8 9">
    <name type="scientific">Porcisia hertigi</name>
    <dbReference type="NCBI Taxonomy" id="2761500"/>
    <lineage>
        <taxon>Eukaryota</taxon>
        <taxon>Discoba</taxon>
        <taxon>Euglenozoa</taxon>
        <taxon>Kinetoplastea</taxon>
        <taxon>Metakinetoplastina</taxon>
        <taxon>Trypanosomatida</taxon>
        <taxon>Trypanosomatidae</taxon>
        <taxon>Leishmaniinae</taxon>
        <taxon>Porcisia</taxon>
    </lineage>
</organism>
<protein>
    <submittedName>
        <fullName evidence="8">Uncharacterized protein</fullName>
    </submittedName>
</protein>
<sequence length="367" mass="41461">MTQTPVWIKECPAYAVKRIAAVKRDRMVIRELDDPTKFSVNGREKKYLCTIGNPHVCSCLSTQPCIHILSVLLLHYNVIEENPIIWQRYINEVELSDLIDKKKDRERCLFCRECMSNGCSCESCGARFHRMCLKLASRGRKGDSSTCPKCNETNFKSETKSITSCSNCKESCKARHYRCLLCPAFYLCGRCYRSSRNHPSHPFACCGEDSPSTSGGTVEFHNVGDLQYREINPEDYDVLLALDHDHRRPLGADEIRNLLTERFGARARMNDSCPVCLRGFTVSSMCTALPCGHVMHSGCGFKWLSEYSDACPIDNRKVRDRRTIQERETAGKAQAALQASSSDRMASPNLFQAGSLRFAAGRPRGRR</sequence>
<keyword evidence="9" id="KW-1185">Reference proteome</keyword>
<evidence type="ECO:0000256" key="5">
    <source>
        <dbReference type="SAM" id="MobiDB-lite"/>
    </source>
</evidence>
<dbReference type="PROSITE" id="PS50966">
    <property type="entry name" value="ZF_SWIM"/>
    <property type="match status" value="1"/>
</dbReference>
<dbReference type="PANTHER" id="PTHR21540">
    <property type="entry name" value="RING FINGER AND SWIM DOMAIN-CONTAINING PROTEIN 2"/>
    <property type="match status" value="1"/>
</dbReference>
<dbReference type="AlphaFoldDB" id="A0A836LJR9"/>
<proteinExistence type="predicted"/>
<dbReference type="PROSITE" id="PS50089">
    <property type="entry name" value="ZF_RING_2"/>
    <property type="match status" value="2"/>
</dbReference>
<dbReference type="EMBL" id="JAFJZO010000008">
    <property type="protein sequence ID" value="KAG5510832.1"/>
    <property type="molecule type" value="Genomic_DNA"/>
</dbReference>
<dbReference type="RefSeq" id="XP_067759304.1">
    <property type="nucleotide sequence ID" value="XM_067903832.1"/>
</dbReference>
<dbReference type="GeneID" id="94293909"/>
<keyword evidence="3" id="KW-0862">Zinc</keyword>
<evidence type="ECO:0000256" key="3">
    <source>
        <dbReference type="ARBA" id="ARBA00022833"/>
    </source>
</evidence>
<dbReference type="InterPro" id="IPR039903">
    <property type="entry name" value="Zswim2"/>
</dbReference>
<evidence type="ECO:0000313" key="9">
    <source>
        <dbReference type="Proteomes" id="UP000674318"/>
    </source>
</evidence>
<name>A0A836LJR9_9TRYP</name>
<reference evidence="8 9" key="1">
    <citation type="submission" date="2021-02" db="EMBL/GenBank/DDBJ databases">
        <title>Porcisia hertigi Genome sequencing and assembly.</title>
        <authorList>
            <person name="Almutairi H."/>
            <person name="Gatherer D."/>
        </authorList>
    </citation>
    <scope>NUCLEOTIDE SEQUENCE [LARGE SCALE GENOMIC DNA]</scope>
    <source>
        <strain evidence="8 9">C119</strain>
    </source>
</reference>
<dbReference type="InterPro" id="IPR000433">
    <property type="entry name" value="Znf_ZZ"/>
</dbReference>
<dbReference type="OrthoDB" id="2122982at2759"/>
<dbReference type="Gene3D" id="3.30.40.10">
    <property type="entry name" value="Zinc/RING finger domain, C3HC4 (zinc finger)"/>
    <property type="match status" value="2"/>
</dbReference>
<evidence type="ECO:0000259" key="7">
    <source>
        <dbReference type="PROSITE" id="PS50966"/>
    </source>
</evidence>
<dbReference type="InterPro" id="IPR007527">
    <property type="entry name" value="Znf_SWIM"/>
</dbReference>
<feature type="region of interest" description="Disordered" evidence="5">
    <location>
        <begin position="327"/>
        <end position="348"/>
    </location>
</feature>
<feature type="domain" description="SWIM-type" evidence="7">
    <location>
        <begin position="47"/>
        <end position="76"/>
    </location>
</feature>
<dbReference type="InterPro" id="IPR001841">
    <property type="entry name" value="Znf_RING"/>
</dbReference>
<dbReference type="PROSITE" id="PS01357">
    <property type="entry name" value="ZF_ZZ_1"/>
    <property type="match status" value="1"/>
</dbReference>
<dbReference type="InterPro" id="IPR013083">
    <property type="entry name" value="Znf_RING/FYVE/PHD"/>
</dbReference>
<evidence type="ECO:0000256" key="1">
    <source>
        <dbReference type="ARBA" id="ARBA00022723"/>
    </source>
</evidence>
<feature type="domain" description="RING-type" evidence="6">
    <location>
        <begin position="108"/>
        <end position="151"/>
    </location>
</feature>
<dbReference type="GO" id="GO:0061630">
    <property type="term" value="F:ubiquitin protein ligase activity"/>
    <property type="evidence" value="ECO:0007669"/>
    <property type="project" value="InterPro"/>
</dbReference>
<comment type="caution">
    <text evidence="8">The sequence shown here is derived from an EMBL/GenBank/DDBJ whole genome shotgun (WGS) entry which is preliminary data.</text>
</comment>
<evidence type="ECO:0000256" key="4">
    <source>
        <dbReference type="PROSITE-ProRule" id="PRU00175"/>
    </source>
</evidence>
<keyword evidence="1" id="KW-0479">Metal-binding</keyword>
<accession>A0A836LJR9</accession>
<gene>
    <name evidence="8" type="ORF">JKF63_07904</name>
</gene>